<comment type="caution">
    <text evidence="1">The sequence shown here is derived from an EMBL/GenBank/DDBJ whole genome shotgun (WGS) entry which is preliminary data.</text>
</comment>
<gene>
    <name evidence="1" type="ORF">BG258_23725</name>
</gene>
<dbReference type="OrthoDB" id="2300096at2"/>
<dbReference type="AlphaFoldDB" id="A0A1E4QYM7"/>
<name>A0A1E4QYM7_9BACI</name>
<protein>
    <submittedName>
        <fullName evidence="1">Uncharacterized protein</fullName>
    </submittedName>
</protein>
<organism evidence="1 2">
    <name type="scientific">Lysinibacillus fusiformis</name>
    <dbReference type="NCBI Taxonomy" id="28031"/>
    <lineage>
        <taxon>Bacteria</taxon>
        <taxon>Bacillati</taxon>
        <taxon>Bacillota</taxon>
        <taxon>Bacilli</taxon>
        <taxon>Bacillales</taxon>
        <taxon>Bacillaceae</taxon>
        <taxon>Lysinibacillus</taxon>
    </lineage>
</organism>
<evidence type="ECO:0000313" key="2">
    <source>
        <dbReference type="Proteomes" id="UP000094784"/>
    </source>
</evidence>
<evidence type="ECO:0000313" key="1">
    <source>
        <dbReference type="EMBL" id="ODV53314.1"/>
    </source>
</evidence>
<dbReference type="EMBL" id="MECQ01000008">
    <property type="protein sequence ID" value="ODV53314.1"/>
    <property type="molecule type" value="Genomic_DNA"/>
</dbReference>
<sequence length="359" mass="40527">MAELMKVDYVTHDESYFKNTIHSKLRRIALSLSGAVVGIHSPDDTDLWDDGTAVDWGAYESNGWNCMVQIPKFYYKVENGTLGMFKNVYRCEVSEIQREGFKLHPVFERIDGVIENYQYVAAFEGWVDGNGRLRSLPNKTITIGRTRASFRAAAQLNGLDFRQIDYLLLSAIQMLFITEYASFNSQNALGKGMSLTANNFLRTGKSLKNGNRSYGDKETNSAHMTYRGLENLWGNYYSYVDGVNFYNYVTYISKRIFEDNKTSGNYKNAGIRVPNNYGYIKNFMRVDGYYDFNFLPVEVGAAEFSYLGDYHFYTSGHCGLAFGGATSIQGQTGIFQTNIQISSTSALSNCGSRLAYILS</sequence>
<accession>A0A1E4QYM7</accession>
<dbReference type="Proteomes" id="UP000094784">
    <property type="component" value="Unassembled WGS sequence"/>
</dbReference>
<proteinExistence type="predicted"/>
<dbReference type="RefSeq" id="WP_069483555.1">
    <property type="nucleotide sequence ID" value="NZ_KV766183.1"/>
</dbReference>
<reference evidence="1 2" key="1">
    <citation type="submission" date="2016-09" db="EMBL/GenBank/DDBJ databases">
        <title>Draft genome sequence of the soil isolate, Lysinibacillus fusiformis M5, a potential hypoxanthine producer.</title>
        <authorList>
            <person name="Gallegos-Monterrosa R."/>
            <person name="Maroti G."/>
            <person name="Balint B."/>
            <person name="Kovacs A.T."/>
        </authorList>
    </citation>
    <scope>NUCLEOTIDE SEQUENCE [LARGE SCALE GENOMIC DNA]</scope>
    <source>
        <strain evidence="1 2">M5</strain>
    </source>
</reference>